<evidence type="ECO:0000313" key="2">
    <source>
        <dbReference type="EMBL" id="CAK0810299.1"/>
    </source>
</evidence>
<feature type="compositionally biased region" description="Acidic residues" evidence="1">
    <location>
        <begin position="101"/>
        <end position="115"/>
    </location>
</feature>
<name>A0ABN9QY73_9DINO</name>
<dbReference type="Proteomes" id="UP001189429">
    <property type="component" value="Unassembled WGS sequence"/>
</dbReference>
<sequence>AERPKMMTKRAVGGPPWLARPTRPRLAPPQPLRPIGSEAVAEHLFAHPSALLRGGERADGAHDASGAAWWRARALVASAWLGERDSGESEEDVDGTSQPLDEYDPFGDEPDEDSESAGSGDSCGVSEDEATSGAGEGY</sequence>
<keyword evidence="3" id="KW-1185">Reference proteome</keyword>
<feature type="non-terminal residue" evidence="2">
    <location>
        <position position="1"/>
    </location>
</feature>
<dbReference type="EMBL" id="CAUYUJ010004619">
    <property type="protein sequence ID" value="CAK0810299.1"/>
    <property type="molecule type" value="Genomic_DNA"/>
</dbReference>
<accession>A0ABN9QY73</accession>
<evidence type="ECO:0000313" key="3">
    <source>
        <dbReference type="Proteomes" id="UP001189429"/>
    </source>
</evidence>
<comment type="caution">
    <text evidence="2">The sequence shown here is derived from an EMBL/GenBank/DDBJ whole genome shotgun (WGS) entry which is preliminary data.</text>
</comment>
<proteinExistence type="predicted"/>
<reference evidence="2" key="1">
    <citation type="submission" date="2023-10" db="EMBL/GenBank/DDBJ databases">
        <authorList>
            <person name="Chen Y."/>
            <person name="Shah S."/>
            <person name="Dougan E. K."/>
            <person name="Thang M."/>
            <person name="Chan C."/>
        </authorList>
    </citation>
    <scope>NUCLEOTIDE SEQUENCE [LARGE SCALE GENOMIC DNA]</scope>
</reference>
<feature type="region of interest" description="Disordered" evidence="1">
    <location>
        <begin position="1"/>
        <end position="34"/>
    </location>
</feature>
<evidence type="ECO:0000256" key="1">
    <source>
        <dbReference type="SAM" id="MobiDB-lite"/>
    </source>
</evidence>
<gene>
    <name evidence="2" type="ORF">PCOR1329_LOCUS15302</name>
</gene>
<protein>
    <submittedName>
        <fullName evidence="2">Uncharacterized protein</fullName>
    </submittedName>
</protein>
<feature type="region of interest" description="Disordered" evidence="1">
    <location>
        <begin position="81"/>
        <end position="138"/>
    </location>
</feature>
<feature type="compositionally biased region" description="Low complexity" evidence="1">
    <location>
        <begin position="15"/>
        <end position="25"/>
    </location>
</feature>
<organism evidence="2 3">
    <name type="scientific">Prorocentrum cordatum</name>
    <dbReference type="NCBI Taxonomy" id="2364126"/>
    <lineage>
        <taxon>Eukaryota</taxon>
        <taxon>Sar</taxon>
        <taxon>Alveolata</taxon>
        <taxon>Dinophyceae</taxon>
        <taxon>Prorocentrales</taxon>
        <taxon>Prorocentraceae</taxon>
        <taxon>Prorocentrum</taxon>
    </lineage>
</organism>